<dbReference type="Pfam" id="PF00096">
    <property type="entry name" value="zf-C2H2"/>
    <property type="match status" value="4"/>
</dbReference>
<evidence type="ECO:0000256" key="9">
    <source>
        <dbReference type="PROSITE-ProRule" id="PRU00042"/>
    </source>
</evidence>
<keyword evidence="5" id="KW-0862">Zinc</keyword>
<dbReference type="Gene3D" id="1.10.10.60">
    <property type="entry name" value="Homeodomain-like"/>
    <property type="match status" value="1"/>
</dbReference>
<dbReference type="PROSITE" id="PS50157">
    <property type="entry name" value="ZINC_FINGER_C2H2_2"/>
    <property type="match status" value="9"/>
</dbReference>
<dbReference type="PROSITE" id="PS51936">
    <property type="entry name" value="POU_4"/>
    <property type="match status" value="1"/>
</dbReference>
<dbReference type="InterPro" id="IPR009057">
    <property type="entry name" value="Homeodomain-like_sf"/>
</dbReference>
<evidence type="ECO:0000313" key="12">
    <source>
        <dbReference type="Proteomes" id="UP000749559"/>
    </source>
</evidence>
<evidence type="ECO:0000256" key="10">
    <source>
        <dbReference type="PROSITE-ProRule" id="PRU00108"/>
    </source>
</evidence>
<dbReference type="PROSITE" id="PS00028">
    <property type="entry name" value="ZINC_FINGER_C2H2_1"/>
    <property type="match status" value="11"/>
</dbReference>
<dbReference type="SUPFAM" id="SSF47413">
    <property type="entry name" value="lambda repressor-like DNA-binding domains"/>
    <property type="match status" value="1"/>
</dbReference>
<dbReference type="GO" id="GO:0045893">
    <property type="term" value="P:positive regulation of DNA-templated transcription"/>
    <property type="evidence" value="ECO:0007669"/>
    <property type="project" value="InterPro"/>
</dbReference>
<evidence type="ECO:0000256" key="7">
    <source>
        <dbReference type="ARBA" id="ARBA00023163"/>
    </source>
</evidence>
<dbReference type="InterPro" id="IPR036236">
    <property type="entry name" value="Znf_C2H2_sf"/>
</dbReference>
<keyword evidence="10" id="KW-0238">DNA-binding</keyword>
<dbReference type="CDD" id="cd00086">
    <property type="entry name" value="homeodomain"/>
    <property type="match status" value="1"/>
</dbReference>
<keyword evidence="7" id="KW-0804">Transcription</keyword>
<dbReference type="Pfam" id="PF12874">
    <property type="entry name" value="zf-met"/>
    <property type="match status" value="1"/>
</dbReference>
<keyword evidence="2" id="KW-0479">Metal-binding</keyword>
<dbReference type="Gene3D" id="1.10.260.40">
    <property type="entry name" value="lambda repressor-like DNA-binding domains"/>
    <property type="match status" value="1"/>
</dbReference>
<keyword evidence="12" id="KW-1185">Reference proteome</keyword>
<sequence>MTLQEGLVKALIAYCLENSSFKETLEIFGSLTVISDDTKILADINEKFQKVEPRFDIQPLESDEICSTETLIFNGINTPTKPNKTDDTTTLVDDKHEFDTTSSEKLQKLDVNFESSSEQAVQRKNGGKGGRRIANLSDEDDPIPKDIEDEVNALMMRDPKETAIEISKYLKDHGILQIRVKDEIGVSKAMLSMHLNGSSNMSAPLRKKLYAWYINDVKDRLQDKNEVIATFTKRSKRKAKKPRIKWNPGQLKYLAEKLKLNPYPGHADLTNFKSALNTLKEDEQDDEVDKDSVYNWFTNARKQHKFKPVLCNDVDNVSVETRKRMLSDHGPADSPIVQHVMPEKSTEDNHNMQINEEIEEVPAKSSDMIDSSKEDINQGPQELSAIDSKAESPGIETSQVIPENQPIFNEDDLPPSWQTDMNITCPVCDREFATMRHYNQHIRSENVDLVCGICGFEGKYLENLKNHLLSHLDLSMTCIVCKEAFTVKTKYNEHLKSEHPNSVCGFCNKDCHNLPFLKAHLKYHKESQVDRQRDGQRRFREICVVCKKEFTDRVEYDKHLGEEHPDNTCNLCGKKFNFMCHLKTHLKKHGFRKEYKCTICERQFNYNISFKIHMMTHTNLRPFLCDLCGKSFSTRQQLSFHSLDHTGERPHKCKICSKRFKTRGNLKIHQFSHSEAREWICQTCSKAFKTKAHLVGHMLSHKDAYDHPCTKCEKSFKTSNCLKMHLNRHEAKKRFPCKVCGKLFQTMTNCQTHTKSVHTDALLKCPHCDRYFKTGSGMRRHQQLEHNDGNKPFMCQFCGKDFPIKAYLMSHIKSQHDVSDCIDDATEAQEFTQSMLKQLADKPEVEDTINTQEYQDFNYEATDGTGTIMTLKNVPQQFITNSEQANVELVVTHEPEVQSDGRDNLAEGFDYQDHHVFPQSEDYQGSVQLDSRNNVGSMVVIDSNLKSDLNINDTVTIISQPSLEVAPPVVSQTHHMLPSIDNVQSNPSHNMLMQLRVPGMDETTLSDSGQSGAVQSTSGDQTMQYLLNIPHTAASQVQTPLEEFATHVLMPNVRQHFQQM</sequence>
<dbReference type="AlphaFoldDB" id="A0A8J1XNT3"/>
<evidence type="ECO:0000256" key="8">
    <source>
        <dbReference type="ARBA" id="ARBA00023242"/>
    </source>
</evidence>
<dbReference type="GO" id="GO:0000977">
    <property type="term" value="F:RNA polymerase II transcription regulatory region sequence-specific DNA binding"/>
    <property type="evidence" value="ECO:0007669"/>
    <property type="project" value="TreeGrafter"/>
</dbReference>
<comment type="subcellular location">
    <subcellularLocation>
        <location evidence="1 10">Nucleus</location>
    </subcellularLocation>
</comment>
<reference evidence="11" key="1">
    <citation type="submission" date="2022-03" db="EMBL/GenBank/DDBJ databases">
        <authorList>
            <person name="Martin C."/>
        </authorList>
    </citation>
    <scope>NUCLEOTIDE SEQUENCE</scope>
</reference>
<dbReference type="PROSITE" id="PS50071">
    <property type="entry name" value="HOMEOBOX_2"/>
    <property type="match status" value="1"/>
</dbReference>
<keyword evidence="4 9" id="KW-0863">Zinc-finger</keyword>
<evidence type="ECO:0000256" key="4">
    <source>
        <dbReference type="ARBA" id="ARBA00022771"/>
    </source>
</evidence>
<keyword evidence="3" id="KW-0677">Repeat</keyword>
<organism evidence="11 12">
    <name type="scientific">Owenia fusiformis</name>
    <name type="common">Polychaete worm</name>
    <dbReference type="NCBI Taxonomy" id="6347"/>
    <lineage>
        <taxon>Eukaryota</taxon>
        <taxon>Metazoa</taxon>
        <taxon>Spiralia</taxon>
        <taxon>Lophotrochozoa</taxon>
        <taxon>Annelida</taxon>
        <taxon>Polychaeta</taxon>
        <taxon>Sedentaria</taxon>
        <taxon>Canalipalpata</taxon>
        <taxon>Sabellida</taxon>
        <taxon>Oweniida</taxon>
        <taxon>Oweniidae</taxon>
        <taxon>Owenia</taxon>
    </lineage>
</organism>
<dbReference type="FunFam" id="3.30.160.60:FF:001289">
    <property type="entry name" value="Zinc finger protein 574"/>
    <property type="match status" value="1"/>
</dbReference>
<dbReference type="SMART" id="SM00355">
    <property type="entry name" value="ZnF_C2H2"/>
    <property type="match status" value="14"/>
</dbReference>
<accession>A0A8J1XNT3</accession>
<protein>
    <submittedName>
        <fullName evidence="11">Uncharacterized protein</fullName>
    </submittedName>
</protein>
<evidence type="ECO:0000256" key="6">
    <source>
        <dbReference type="ARBA" id="ARBA00023015"/>
    </source>
</evidence>
<dbReference type="Proteomes" id="UP000749559">
    <property type="component" value="Unassembled WGS sequence"/>
</dbReference>
<feature type="DNA-binding region" description="Homeobox" evidence="10">
    <location>
        <begin position="239"/>
        <end position="308"/>
    </location>
</feature>
<dbReference type="FunFam" id="3.30.160.60:FF:000446">
    <property type="entry name" value="Zinc finger protein"/>
    <property type="match status" value="1"/>
</dbReference>
<dbReference type="PANTHER" id="PTHR24409:SF295">
    <property type="entry name" value="AZ2-RELATED"/>
    <property type="match status" value="1"/>
</dbReference>
<gene>
    <name evidence="11" type="ORF">OFUS_LOCUS3130</name>
</gene>
<dbReference type="SMART" id="SM00389">
    <property type="entry name" value="HOX"/>
    <property type="match status" value="1"/>
</dbReference>
<dbReference type="OrthoDB" id="6077919at2759"/>
<evidence type="ECO:0000256" key="5">
    <source>
        <dbReference type="ARBA" id="ARBA00022833"/>
    </source>
</evidence>
<dbReference type="SUPFAM" id="SSF57667">
    <property type="entry name" value="beta-beta-alpha zinc fingers"/>
    <property type="match status" value="5"/>
</dbReference>
<evidence type="ECO:0000256" key="1">
    <source>
        <dbReference type="ARBA" id="ARBA00004123"/>
    </source>
</evidence>
<dbReference type="GO" id="GO:0008270">
    <property type="term" value="F:zinc ion binding"/>
    <property type="evidence" value="ECO:0007669"/>
    <property type="project" value="UniProtKB-KW"/>
</dbReference>
<comment type="caution">
    <text evidence="11">The sequence shown here is derived from an EMBL/GenBank/DDBJ whole genome shotgun (WGS) entry which is preliminary data.</text>
</comment>
<keyword evidence="10" id="KW-0371">Homeobox</keyword>
<proteinExistence type="predicted"/>
<dbReference type="GO" id="GO:0000981">
    <property type="term" value="F:DNA-binding transcription factor activity, RNA polymerase II-specific"/>
    <property type="evidence" value="ECO:0007669"/>
    <property type="project" value="TreeGrafter"/>
</dbReference>
<dbReference type="EMBL" id="CAIIXF020000001">
    <property type="protein sequence ID" value="CAH1775887.1"/>
    <property type="molecule type" value="Genomic_DNA"/>
</dbReference>
<dbReference type="Gene3D" id="3.30.160.60">
    <property type="entry name" value="Classic Zinc Finger"/>
    <property type="match status" value="6"/>
</dbReference>
<name>A0A8J1XNT3_OWEFU</name>
<dbReference type="InterPro" id="IPR013087">
    <property type="entry name" value="Znf_C2H2_type"/>
</dbReference>
<keyword evidence="8 10" id="KW-0539">Nucleus</keyword>
<dbReference type="InterPro" id="IPR001356">
    <property type="entry name" value="HD"/>
</dbReference>
<dbReference type="InterPro" id="IPR010982">
    <property type="entry name" value="Lambda_DNA-bd_dom_sf"/>
</dbReference>
<keyword evidence="6" id="KW-0805">Transcription regulation</keyword>
<dbReference type="SUPFAM" id="SSF46689">
    <property type="entry name" value="Homeodomain-like"/>
    <property type="match status" value="1"/>
</dbReference>
<dbReference type="InterPro" id="IPR006899">
    <property type="entry name" value="HNF-1_N"/>
</dbReference>
<dbReference type="Pfam" id="PF04814">
    <property type="entry name" value="HNF-1_N"/>
    <property type="match status" value="1"/>
</dbReference>
<evidence type="ECO:0000256" key="3">
    <source>
        <dbReference type="ARBA" id="ARBA00022737"/>
    </source>
</evidence>
<evidence type="ECO:0000313" key="11">
    <source>
        <dbReference type="EMBL" id="CAH1775887.1"/>
    </source>
</evidence>
<dbReference type="PANTHER" id="PTHR24409">
    <property type="entry name" value="ZINC FINGER PROTEIN 142"/>
    <property type="match status" value="1"/>
</dbReference>
<dbReference type="InterPro" id="IPR044869">
    <property type="entry name" value="HNF-1_POU"/>
</dbReference>
<evidence type="ECO:0000256" key="2">
    <source>
        <dbReference type="ARBA" id="ARBA00022723"/>
    </source>
</evidence>
<dbReference type="GO" id="GO:0005634">
    <property type="term" value="C:nucleus"/>
    <property type="evidence" value="ECO:0007669"/>
    <property type="project" value="UniProtKB-SubCell"/>
</dbReference>